<name>A0ABR9H6X8_9BACT</name>
<comment type="caution">
    <text evidence="1">The sequence shown here is derived from an EMBL/GenBank/DDBJ whole genome shotgun (WGS) entry which is preliminary data.</text>
</comment>
<accession>A0ABR9H6X8</accession>
<proteinExistence type="predicted"/>
<dbReference type="Proteomes" id="UP000639010">
    <property type="component" value="Unassembled WGS sequence"/>
</dbReference>
<dbReference type="InterPro" id="IPR045738">
    <property type="entry name" value="DUF6088"/>
</dbReference>
<keyword evidence="2" id="KW-1185">Reference proteome</keyword>
<organism evidence="1 2">
    <name type="scientific">Desulfomicrobium macestii</name>
    <dbReference type="NCBI Taxonomy" id="90731"/>
    <lineage>
        <taxon>Bacteria</taxon>
        <taxon>Pseudomonadati</taxon>
        <taxon>Thermodesulfobacteriota</taxon>
        <taxon>Desulfovibrionia</taxon>
        <taxon>Desulfovibrionales</taxon>
        <taxon>Desulfomicrobiaceae</taxon>
        <taxon>Desulfomicrobium</taxon>
    </lineage>
</organism>
<evidence type="ECO:0000313" key="2">
    <source>
        <dbReference type="Proteomes" id="UP000639010"/>
    </source>
</evidence>
<dbReference type="RefSeq" id="WP_192624440.1">
    <property type="nucleotide sequence ID" value="NZ_JADBGG010000027.1"/>
</dbReference>
<gene>
    <name evidence="1" type="ORF">H4684_003125</name>
</gene>
<dbReference type="Pfam" id="PF19570">
    <property type="entry name" value="DUF6088"/>
    <property type="match status" value="1"/>
</dbReference>
<evidence type="ECO:0000313" key="1">
    <source>
        <dbReference type="EMBL" id="MBE1426459.1"/>
    </source>
</evidence>
<protein>
    <recommendedName>
        <fullName evidence="3">AbiEi antitoxin C-terminal domain-containing protein</fullName>
    </recommendedName>
</protein>
<dbReference type="EMBL" id="JADBGG010000027">
    <property type="protein sequence ID" value="MBE1426459.1"/>
    <property type="molecule type" value="Genomic_DNA"/>
</dbReference>
<evidence type="ECO:0008006" key="3">
    <source>
        <dbReference type="Google" id="ProtNLM"/>
    </source>
</evidence>
<sequence>MKKQSVIEVVRQRVAEIPEGKIFGYDVFGELAVTRRRALARALARLVEHEEIERAYRGTFYRPRWCKYGALGVGEGELIRSLGNVYRAGHDAHNALGISTQVPFVIEVAHPTWHHKRKLKYLNVRFVRSTLKEIPDDADYLLLMILDAIKNIKHIADASPDDAVNRLLWIIKRFEKEKVEKLVEYALHYPPRVRAILGAILEHARHKRLRSVLKATLNPQTEYLVGLKDSLPNLKKWKLVGPGRSYRAWERRWEKRRNEAQALES</sequence>
<reference evidence="1 2" key="1">
    <citation type="submission" date="2020-10" db="EMBL/GenBank/DDBJ databases">
        <title>Genomic Encyclopedia of Type Strains, Phase IV (KMG-IV): sequencing the most valuable type-strain genomes for metagenomic binning, comparative biology and taxonomic classification.</title>
        <authorList>
            <person name="Goeker M."/>
        </authorList>
    </citation>
    <scope>NUCLEOTIDE SEQUENCE [LARGE SCALE GENOMIC DNA]</scope>
    <source>
        <strain evidence="1 2">DSM 4194</strain>
    </source>
</reference>